<keyword evidence="2" id="KW-0812">Transmembrane</keyword>
<dbReference type="AlphaFoldDB" id="A0A975AU23"/>
<dbReference type="PANTHER" id="PTHR12558">
    <property type="entry name" value="CELL DIVISION CYCLE 16,23,27"/>
    <property type="match status" value="1"/>
</dbReference>
<dbReference type="PROSITE" id="PS50005">
    <property type="entry name" value="TPR"/>
    <property type="match status" value="1"/>
</dbReference>
<name>A0A975AU23_9GAMM</name>
<dbReference type="KEGG" id="lsf:I8J32_008340"/>
<dbReference type="InterPro" id="IPR019734">
    <property type="entry name" value="TPR_rpt"/>
</dbReference>
<accession>A0A975AU23</accession>
<evidence type="ECO:0000313" key="3">
    <source>
        <dbReference type="EMBL" id="QSX79824.1"/>
    </source>
</evidence>
<dbReference type="Proteomes" id="UP000639274">
    <property type="component" value="Chromosome"/>
</dbReference>
<dbReference type="SUPFAM" id="SSF48452">
    <property type="entry name" value="TPR-like"/>
    <property type="match status" value="2"/>
</dbReference>
<keyword evidence="2" id="KW-0472">Membrane</keyword>
<gene>
    <name evidence="3" type="ORF">I8J32_008340</name>
</gene>
<keyword evidence="4" id="KW-1185">Reference proteome</keyword>
<feature type="repeat" description="TPR" evidence="1">
    <location>
        <begin position="555"/>
        <end position="588"/>
    </location>
</feature>
<dbReference type="PANTHER" id="PTHR12558:SF13">
    <property type="entry name" value="CELL DIVISION CYCLE PROTEIN 27 HOMOLOG"/>
    <property type="match status" value="1"/>
</dbReference>
<keyword evidence="1" id="KW-0802">TPR repeat</keyword>
<reference evidence="3 4" key="1">
    <citation type="submission" date="2021-03" db="EMBL/GenBank/DDBJ databases">
        <title>Lysobacter sp. nov. isolated from soil of gangwondo yeongwol, south Korea.</title>
        <authorList>
            <person name="Kim K.R."/>
            <person name="Kim K.H."/>
            <person name="Jeon C.O."/>
        </authorList>
    </citation>
    <scope>NUCLEOTIDE SEQUENCE [LARGE SCALE GENOMIC DNA]</scope>
    <source>
        <strain evidence="3 4">R19</strain>
    </source>
</reference>
<keyword evidence="2" id="KW-1133">Transmembrane helix</keyword>
<dbReference type="SMART" id="SM00028">
    <property type="entry name" value="TPR"/>
    <property type="match status" value="4"/>
</dbReference>
<proteinExistence type="predicted"/>
<dbReference type="InterPro" id="IPR011990">
    <property type="entry name" value="TPR-like_helical_dom_sf"/>
</dbReference>
<dbReference type="Gene3D" id="1.25.40.10">
    <property type="entry name" value="Tetratricopeptide repeat domain"/>
    <property type="match status" value="2"/>
</dbReference>
<sequence>MSLRGGGECPVQGLALSWLLKAAILPAAAHAGTALPTSPRFRTHRFIHGWAGIALAALLVAAPAWGFARKAKAPQDPTGASLEATLAGEFALQAGKLDEAAKAYLEAAKAANDATLAERATRISLLAKDNRRAEQALALWRRLGGDPIAQSAAQASLALRRGDEAQARRELAVLMAADDGWQQVVGVLSVGARDPEQSARLLKGLVDDGAIPPKLQAWLAFGGLAQKLDQDELAERIVDEVVRRFPGEPRVALLRASQLREAGKPDEARKVLAELNANPALAPELRMLVASEYDELGDFPAAAATLAQGPQDEHTYALRASLLARSEDKTALGALYEELRRDAGKPDPQRRLLLGQIAEFLKRFDEALEWYRGVPGGDQKWPARLRTANVLHELKRAPEAYKSLHDLQADAGAPEEARRDAYILEAELQNRDKSPDGELDAYARGLAAFPDDPEILYARALGWERRDNIARAEADFRKILVADPDSTAALNALGYTLADRTTRYQEALELIDRARAAEPDNAAIIDSYGWVLYRLGRTEEALVELRRALSLQKDPEIAAHVGEVLWELGRKDEARKYFRQARELDPENRSLKRVLDKLGLDDIGP</sequence>
<feature type="transmembrane region" description="Helical" evidence="2">
    <location>
        <begin position="47"/>
        <end position="68"/>
    </location>
</feature>
<dbReference type="Pfam" id="PF13429">
    <property type="entry name" value="TPR_15"/>
    <property type="match status" value="1"/>
</dbReference>
<protein>
    <submittedName>
        <fullName evidence="3">Tetratricopeptide repeat protein</fullName>
    </submittedName>
</protein>
<organism evidence="3 4">
    <name type="scientific">Agrilutibacter solisilvae</name>
    <dbReference type="NCBI Taxonomy" id="2763317"/>
    <lineage>
        <taxon>Bacteria</taxon>
        <taxon>Pseudomonadati</taxon>
        <taxon>Pseudomonadota</taxon>
        <taxon>Gammaproteobacteria</taxon>
        <taxon>Lysobacterales</taxon>
        <taxon>Lysobacteraceae</taxon>
        <taxon>Agrilutibacter</taxon>
    </lineage>
</organism>
<evidence type="ECO:0000313" key="4">
    <source>
        <dbReference type="Proteomes" id="UP000639274"/>
    </source>
</evidence>
<dbReference type="EMBL" id="CP071518">
    <property type="protein sequence ID" value="QSX79824.1"/>
    <property type="molecule type" value="Genomic_DNA"/>
</dbReference>
<evidence type="ECO:0000256" key="1">
    <source>
        <dbReference type="PROSITE-ProRule" id="PRU00339"/>
    </source>
</evidence>
<evidence type="ECO:0000256" key="2">
    <source>
        <dbReference type="SAM" id="Phobius"/>
    </source>
</evidence>